<dbReference type="AlphaFoldDB" id="A0A2C9V2N9"/>
<evidence type="ECO:0000313" key="1">
    <source>
        <dbReference type="EMBL" id="OAY37883.1"/>
    </source>
</evidence>
<protein>
    <submittedName>
        <fullName evidence="1">Uncharacterized protein</fullName>
    </submittedName>
</protein>
<sequence length="61" mass="7074">MKIFRLSLQQKHGERPSKDLHHRAFAHLASSKLLLLLDLLIMELRGLDCYFSCTGVSLFQF</sequence>
<reference evidence="1" key="1">
    <citation type="submission" date="2016-02" db="EMBL/GenBank/DDBJ databases">
        <title>WGS assembly of Manihot esculenta.</title>
        <authorList>
            <person name="Bredeson J.V."/>
            <person name="Prochnik S.E."/>
            <person name="Lyons J.B."/>
            <person name="Schmutz J."/>
            <person name="Grimwood J."/>
            <person name="Vrebalov J."/>
            <person name="Bart R.S."/>
            <person name="Amuge T."/>
            <person name="Ferguson M.E."/>
            <person name="Green R."/>
            <person name="Putnam N."/>
            <person name="Stites J."/>
            <person name="Rounsley S."/>
            <person name="Rokhsar D.S."/>
        </authorList>
    </citation>
    <scope>NUCLEOTIDE SEQUENCE [LARGE SCALE GENOMIC DNA]</scope>
    <source>
        <tissue evidence="1">Leaf</tissue>
    </source>
</reference>
<proteinExistence type="predicted"/>
<organism evidence="1">
    <name type="scientific">Manihot esculenta</name>
    <name type="common">Cassava</name>
    <name type="synonym">Jatropha manihot</name>
    <dbReference type="NCBI Taxonomy" id="3983"/>
    <lineage>
        <taxon>Eukaryota</taxon>
        <taxon>Viridiplantae</taxon>
        <taxon>Streptophyta</taxon>
        <taxon>Embryophyta</taxon>
        <taxon>Tracheophyta</taxon>
        <taxon>Spermatophyta</taxon>
        <taxon>Magnoliopsida</taxon>
        <taxon>eudicotyledons</taxon>
        <taxon>Gunneridae</taxon>
        <taxon>Pentapetalae</taxon>
        <taxon>rosids</taxon>
        <taxon>fabids</taxon>
        <taxon>Malpighiales</taxon>
        <taxon>Euphorbiaceae</taxon>
        <taxon>Crotonoideae</taxon>
        <taxon>Manihoteae</taxon>
        <taxon>Manihot</taxon>
    </lineage>
</organism>
<name>A0A2C9V2N9_MANES</name>
<dbReference type="EMBL" id="CM004397">
    <property type="protein sequence ID" value="OAY37883.1"/>
    <property type="molecule type" value="Genomic_DNA"/>
</dbReference>
<gene>
    <name evidence="1" type="ORF">MANES_11G136500</name>
</gene>
<accession>A0A2C9V2N9</accession>